<reference evidence="2" key="1">
    <citation type="submission" date="2020-01" db="EMBL/GenBank/DDBJ databases">
        <title>Genome sequence of Kobresia littledalei, the first chromosome-level genome in the family Cyperaceae.</title>
        <authorList>
            <person name="Qu G."/>
        </authorList>
    </citation>
    <scope>NUCLEOTIDE SEQUENCE</scope>
    <source>
        <strain evidence="2">C.B.Clarke</strain>
        <tissue evidence="2">Leaf</tissue>
    </source>
</reference>
<keyword evidence="1" id="KW-0472">Membrane</keyword>
<sequence>MFPLYLAVSKSCQDGSEGPHLYHFLFLFTLAVTVASLPRTLTKVWAPLDYATSFLPCISRPSVCLHWFLLQILKGSPIDNG</sequence>
<keyword evidence="1" id="KW-0812">Transmembrane</keyword>
<evidence type="ECO:0000313" key="2">
    <source>
        <dbReference type="EMBL" id="KAF3326434.1"/>
    </source>
</evidence>
<name>A0A833QX08_9POAL</name>
<dbReference type="Proteomes" id="UP000623129">
    <property type="component" value="Unassembled WGS sequence"/>
</dbReference>
<feature type="transmembrane region" description="Helical" evidence="1">
    <location>
        <begin position="20"/>
        <end position="37"/>
    </location>
</feature>
<dbReference type="AlphaFoldDB" id="A0A833QX08"/>
<proteinExistence type="predicted"/>
<organism evidence="2 3">
    <name type="scientific">Carex littledalei</name>
    <dbReference type="NCBI Taxonomy" id="544730"/>
    <lineage>
        <taxon>Eukaryota</taxon>
        <taxon>Viridiplantae</taxon>
        <taxon>Streptophyta</taxon>
        <taxon>Embryophyta</taxon>
        <taxon>Tracheophyta</taxon>
        <taxon>Spermatophyta</taxon>
        <taxon>Magnoliopsida</taxon>
        <taxon>Liliopsida</taxon>
        <taxon>Poales</taxon>
        <taxon>Cyperaceae</taxon>
        <taxon>Cyperoideae</taxon>
        <taxon>Cariceae</taxon>
        <taxon>Carex</taxon>
        <taxon>Carex subgen. Euthyceras</taxon>
    </lineage>
</organism>
<evidence type="ECO:0000256" key="1">
    <source>
        <dbReference type="SAM" id="Phobius"/>
    </source>
</evidence>
<evidence type="ECO:0000313" key="3">
    <source>
        <dbReference type="Proteomes" id="UP000623129"/>
    </source>
</evidence>
<keyword evidence="1" id="KW-1133">Transmembrane helix</keyword>
<dbReference type="EMBL" id="SWLB01000018">
    <property type="protein sequence ID" value="KAF3326434.1"/>
    <property type="molecule type" value="Genomic_DNA"/>
</dbReference>
<comment type="caution">
    <text evidence="2">The sequence shown here is derived from an EMBL/GenBank/DDBJ whole genome shotgun (WGS) entry which is preliminary data.</text>
</comment>
<accession>A0A833QX08</accession>
<keyword evidence="3" id="KW-1185">Reference proteome</keyword>
<protein>
    <submittedName>
        <fullName evidence="2">Uncharacterized protein</fullName>
    </submittedName>
</protein>
<gene>
    <name evidence="2" type="ORF">FCM35_KLT08064</name>
</gene>